<name>A0AAV3URD5_9EURY</name>
<proteinExistence type="predicted"/>
<dbReference type="Proteomes" id="UP001501729">
    <property type="component" value="Unassembled WGS sequence"/>
</dbReference>
<dbReference type="RefSeq" id="WP_227779059.1">
    <property type="nucleotide sequence ID" value="NZ_BAABKX010000030.1"/>
</dbReference>
<dbReference type="EMBL" id="BAABKX010000030">
    <property type="protein sequence ID" value="GAA5065244.1"/>
    <property type="molecule type" value="Genomic_DNA"/>
</dbReference>
<comment type="caution">
    <text evidence="1">The sequence shown here is derived from an EMBL/GenBank/DDBJ whole genome shotgun (WGS) entry which is preliminary data.</text>
</comment>
<evidence type="ECO:0008006" key="3">
    <source>
        <dbReference type="Google" id="ProtNLM"/>
    </source>
</evidence>
<dbReference type="InterPro" id="IPR006311">
    <property type="entry name" value="TAT_signal"/>
</dbReference>
<organism evidence="1 2">
    <name type="scientific">Haladaptatus pallidirubidus</name>
    <dbReference type="NCBI Taxonomy" id="1008152"/>
    <lineage>
        <taxon>Archaea</taxon>
        <taxon>Methanobacteriati</taxon>
        <taxon>Methanobacteriota</taxon>
        <taxon>Stenosarchaea group</taxon>
        <taxon>Halobacteria</taxon>
        <taxon>Halobacteriales</taxon>
        <taxon>Haladaptataceae</taxon>
        <taxon>Haladaptatus</taxon>
    </lineage>
</organism>
<dbReference type="PROSITE" id="PS51318">
    <property type="entry name" value="TAT"/>
    <property type="match status" value="1"/>
</dbReference>
<dbReference type="AlphaFoldDB" id="A0AAV3URD5"/>
<sequence length="456" mass="49347">MKRESNDNKNRINRRNYLKGIAASGAAITGLGGVVTTSHAQNGDSSGERLRVTCEQVTLFTRVISGNNDPIPTGATVLVTVEFEDGSEQEEEATVDENGVVQVSLPGNRTPTSVTLFYEAGDDVRISQFDEVEVEDAPCEERYPCPDIDVKYKFKDGTWVAVSGEPDGLSVDGDETHVTICADFPFVVDYELETEETTVEAEKDEETDQYCVTIGDGCTEICWFRVYCPESPNGECLECPDVGQAQYNLIKQSDSECSFERVTGSEEWDDIITNITKEPDNACGFQTGPQSICLETEYCLQGRVESFIPRSGSGTGEMTAELGPVSPDENDEICFTVSSPQEYIYSFTVKCGSDDTPSCPPCTDVFPNAVFIEGEWVVEQSAQYITVEGDQEQVTICAGEDLDCSLELSVRSTMTGPGGCLGSFNLLCGECITLSADDLGAPIQRITVGGPGCPAS</sequence>
<gene>
    <name evidence="1" type="ORF">GCM10025751_55890</name>
</gene>
<evidence type="ECO:0000313" key="1">
    <source>
        <dbReference type="EMBL" id="GAA5065244.1"/>
    </source>
</evidence>
<reference evidence="1 2" key="1">
    <citation type="journal article" date="2019" name="Int. J. Syst. Evol. Microbiol.">
        <title>The Global Catalogue of Microorganisms (GCM) 10K type strain sequencing project: providing services to taxonomists for standard genome sequencing and annotation.</title>
        <authorList>
            <consortium name="The Broad Institute Genomics Platform"/>
            <consortium name="The Broad Institute Genome Sequencing Center for Infectious Disease"/>
            <person name="Wu L."/>
            <person name="Ma J."/>
        </authorList>
    </citation>
    <scope>NUCLEOTIDE SEQUENCE [LARGE SCALE GENOMIC DNA]</scope>
    <source>
        <strain evidence="1 2">JCM 17504</strain>
    </source>
</reference>
<protein>
    <recommendedName>
        <fullName evidence="3">Tat (Twin-arginine translocation) pathway signal sequence</fullName>
    </recommendedName>
</protein>
<keyword evidence="2" id="KW-1185">Reference proteome</keyword>
<dbReference type="GeneID" id="68617203"/>
<accession>A0AAV3URD5</accession>
<evidence type="ECO:0000313" key="2">
    <source>
        <dbReference type="Proteomes" id="UP001501729"/>
    </source>
</evidence>